<dbReference type="InterPro" id="IPR027450">
    <property type="entry name" value="AlkB-like"/>
</dbReference>
<dbReference type="Pfam" id="PF13532">
    <property type="entry name" value="2OG-FeII_Oxy_2"/>
    <property type="match status" value="1"/>
</dbReference>
<dbReference type="InterPro" id="IPR037151">
    <property type="entry name" value="AlkB-like_sf"/>
</dbReference>
<feature type="domain" description="Fe2OG dioxygenase" evidence="10">
    <location>
        <begin position="212"/>
        <end position="338"/>
    </location>
</feature>
<dbReference type="PANTHER" id="PTHR16557:SF2">
    <property type="entry name" value="NUCLEIC ACID DIOXYGENASE ALKBH1"/>
    <property type="match status" value="1"/>
</dbReference>
<dbReference type="EC" id="1.14.11.53" evidence="2"/>
<keyword evidence="12" id="KW-1185">Reference proteome</keyword>
<evidence type="ECO:0000256" key="8">
    <source>
        <dbReference type="ARBA" id="ARBA00047565"/>
    </source>
</evidence>
<comment type="similarity">
    <text evidence="1">Belongs to the alkB family.</text>
</comment>
<dbReference type="EMBL" id="FJUY01000016">
    <property type="protein sequence ID" value="CZT23204.1"/>
    <property type="molecule type" value="Genomic_DNA"/>
</dbReference>
<dbReference type="InterPro" id="IPR004574">
    <property type="entry name" value="Alkb"/>
</dbReference>
<gene>
    <name evidence="11" type="ORF">RCC_08915</name>
</gene>
<evidence type="ECO:0000313" key="11">
    <source>
        <dbReference type="EMBL" id="CZT23204.1"/>
    </source>
</evidence>
<protein>
    <recommendedName>
        <fullName evidence="2">mRNA N(6)-methyladenine demethylase</fullName>
        <ecNumber evidence="2">1.14.11.53</ecNumber>
    </recommendedName>
</protein>
<dbReference type="GO" id="GO:1990931">
    <property type="term" value="F:mRNA N6-methyladenosine dioxygenase activity"/>
    <property type="evidence" value="ECO:0007669"/>
    <property type="project" value="UniProtKB-EC"/>
</dbReference>
<proteinExistence type="inferred from homology"/>
<keyword evidence="6 9" id="KW-0408">Iron</keyword>
<dbReference type="PROSITE" id="PS51471">
    <property type="entry name" value="FE2OG_OXY"/>
    <property type="match status" value="1"/>
</dbReference>
<dbReference type="GO" id="GO:0005634">
    <property type="term" value="C:nucleus"/>
    <property type="evidence" value="ECO:0007669"/>
    <property type="project" value="TreeGrafter"/>
</dbReference>
<comment type="catalytic activity">
    <reaction evidence="8">
        <text>an N(6)-methyladenosine in mRNA + 2-oxoglutarate + O2 = an adenosine in mRNA + formaldehyde + succinate + CO2</text>
        <dbReference type="Rhea" id="RHEA:49520"/>
        <dbReference type="Rhea" id="RHEA-COMP:12414"/>
        <dbReference type="Rhea" id="RHEA-COMP:12417"/>
        <dbReference type="ChEBI" id="CHEBI:15379"/>
        <dbReference type="ChEBI" id="CHEBI:16526"/>
        <dbReference type="ChEBI" id="CHEBI:16810"/>
        <dbReference type="ChEBI" id="CHEBI:16842"/>
        <dbReference type="ChEBI" id="CHEBI:30031"/>
        <dbReference type="ChEBI" id="CHEBI:74411"/>
        <dbReference type="ChEBI" id="CHEBI:74449"/>
        <dbReference type="EC" id="1.14.11.53"/>
    </reaction>
    <physiologicalReaction direction="left-to-right" evidence="8">
        <dbReference type="Rhea" id="RHEA:49521"/>
    </physiologicalReaction>
</comment>
<dbReference type="InterPro" id="IPR005123">
    <property type="entry name" value="Oxoglu/Fe-dep_dioxygenase_dom"/>
</dbReference>
<evidence type="ECO:0000256" key="2">
    <source>
        <dbReference type="ARBA" id="ARBA00012931"/>
    </source>
</evidence>
<keyword evidence="5" id="KW-0560">Oxidoreductase</keyword>
<evidence type="ECO:0000256" key="5">
    <source>
        <dbReference type="ARBA" id="ARBA00023002"/>
    </source>
</evidence>
<evidence type="ECO:0000256" key="3">
    <source>
        <dbReference type="ARBA" id="ARBA00022723"/>
    </source>
</evidence>
<dbReference type="SUPFAM" id="SSF51197">
    <property type="entry name" value="Clavaminate synthase-like"/>
    <property type="match status" value="1"/>
</dbReference>
<evidence type="ECO:0000256" key="9">
    <source>
        <dbReference type="PIRSR" id="PIRSR604574-2"/>
    </source>
</evidence>
<feature type="binding site" evidence="9">
    <location>
        <position position="289"/>
    </location>
    <ligand>
        <name>Fe cation</name>
        <dbReference type="ChEBI" id="CHEBI:24875"/>
        <note>catalytic</note>
    </ligand>
</feature>
<comment type="cofactor">
    <cofactor evidence="9">
        <name>Fe(2+)</name>
        <dbReference type="ChEBI" id="CHEBI:29033"/>
    </cofactor>
    <text evidence="9">Binds 1 Fe(2+) ion per subunit.</text>
</comment>
<organism evidence="11 12">
    <name type="scientific">Ramularia collo-cygni</name>
    <dbReference type="NCBI Taxonomy" id="112498"/>
    <lineage>
        <taxon>Eukaryota</taxon>
        <taxon>Fungi</taxon>
        <taxon>Dikarya</taxon>
        <taxon>Ascomycota</taxon>
        <taxon>Pezizomycotina</taxon>
        <taxon>Dothideomycetes</taxon>
        <taxon>Dothideomycetidae</taxon>
        <taxon>Mycosphaerellales</taxon>
        <taxon>Mycosphaerellaceae</taxon>
        <taxon>Ramularia</taxon>
    </lineage>
</organism>
<dbReference type="AlphaFoldDB" id="A0A2D3VL51"/>
<dbReference type="Gene3D" id="2.60.120.590">
    <property type="entry name" value="Alpha-ketoglutarate-dependent dioxygenase AlkB-like"/>
    <property type="match status" value="1"/>
</dbReference>
<dbReference type="RefSeq" id="XP_023629928.1">
    <property type="nucleotide sequence ID" value="XM_023774160.1"/>
</dbReference>
<evidence type="ECO:0000256" key="1">
    <source>
        <dbReference type="ARBA" id="ARBA00007879"/>
    </source>
</evidence>
<accession>A0A2D3VL51</accession>
<evidence type="ECO:0000259" key="10">
    <source>
        <dbReference type="PROSITE" id="PS51471"/>
    </source>
</evidence>
<dbReference type="OrthoDB" id="6614653at2759"/>
<dbReference type="STRING" id="112498.A0A2D3VL51"/>
<sequence>MDNILDARAKPPNEIRAVYKHFHKACANLLDEDPDLVQFQDGNAETNLWLKRCLDLPPEMRQAFMRFMNSDSNIEDSPMAMYEVPDVPGLYIYPSLLPVEVQFELLERLLHRDLCNPKHQTNVHMHYHVPYPPSTREIPSSFFDRSTSGCTFQPLNPDVHKSITNEQFLNKKLRWATLGGQYDWTKKVYPSGPPPAFPSDIKQLIEDVFPMKAEAAIVNLYSPGDTLSLHRDVSEECNRPLVSISLGCDALFIAGLEGESQDEAPRVATIRLRSGDAVLMSGESRYAWHGVPKVLEGTCPNWMEDWPCRSEKDEEGRFEHWRGWMKGKRVNLNVRQMFE</sequence>
<evidence type="ECO:0000313" key="12">
    <source>
        <dbReference type="Proteomes" id="UP000225277"/>
    </source>
</evidence>
<dbReference type="Proteomes" id="UP000225277">
    <property type="component" value="Unassembled WGS sequence"/>
</dbReference>
<name>A0A2D3VL51_9PEZI</name>
<keyword evidence="7" id="KW-0843">Virulence</keyword>
<evidence type="ECO:0000256" key="4">
    <source>
        <dbReference type="ARBA" id="ARBA00022964"/>
    </source>
</evidence>
<keyword evidence="3 9" id="KW-0479">Metal-binding</keyword>
<reference evidence="11 12" key="1">
    <citation type="submission" date="2016-03" db="EMBL/GenBank/DDBJ databases">
        <authorList>
            <person name="Ploux O."/>
        </authorList>
    </citation>
    <scope>NUCLEOTIDE SEQUENCE [LARGE SCALE GENOMIC DNA]</scope>
    <source>
        <strain evidence="11 12">URUG2</strain>
    </source>
</reference>
<keyword evidence="4" id="KW-0223">Dioxygenase</keyword>
<feature type="binding site" evidence="9">
    <location>
        <position position="232"/>
    </location>
    <ligand>
        <name>Fe cation</name>
        <dbReference type="ChEBI" id="CHEBI:24875"/>
        <note>catalytic</note>
    </ligand>
</feature>
<dbReference type="GO" id="GO:0005737">
    <property type="term" value="C:cytoplasm"/>
    <property type="evidence" value="ECO:0007669"/>
    <property type="project" value="TreeGrafter"/>
</dbReference>
<dbReference type="GeneID" id="35603994"/>
<feature type="binding site" evidence="9">
    <location>
        <position position="230"/>
    </location>
    <ligand>
        <name>Fe cation</name>
        <dbReference type="ChEBI" id="CHEBI:24875"/>
        <note>catalytic</note>
    </ligand>
</feature>
<evidence type="ECO:0000256" key="6">
    <source>
        <dbReference type="ARBA" id="ARBA00023004"/>
    </source>
</evidence>
<evidence type="ECO:0000256" key="7">
    <source>
        <dbReference type="ARBA" id="ARBA00023026"/>
    </source>
</evidence>
<dbReference type="PANTHER" id="PTHR16557">
    <property type="entry name" value="ALKYLATED DNA REPAIR PROTEIN ALKB-RELATED"/>
    <property type="match status" value="1"/>
</dbReference>
<dbReference type="FunFam" id="2.60.120.590:FF:000014">
    <property type="entry name" value="Oxidoreductase, 2OG-Fe(II) oxygenase family family"/>
    <property type="match status" value="1"/>
</dbReference>
<dbReference type="GO" id="GO:0046872">
    <property type="term" value="F:metal ion binding"/>
    <property type="evidence" value="ECO:0007669"/>
    <property type="project" value="UniProtKB-KW"/>
</dbReference>